<organism evidence="3 4">
    <name type="scientific">Marinobacterium zhoushanense</name>
    <dbReference type="NCBI Taxonomy" id="1679163"/>
    <lineage>
        <taxon>Bacteria</taxon>
        <taxon>Pseudomonadati</taxon>
        <taxon>Pseudomonadota</taxon>
        <taxon>Gammaproteobacteria</taxon>
        <taxon>Oceanospirillales</taxon>
        <taxon>Oceanospirillaceae</taxon>
        <taxon>Marinobacterium</taxon>
    </lineage>
</organism>
<dbReference type="CDD" id="cd07361">
    <property type="entry name" value="MEMO_like"/>
    <property type="match status" value="1"/>
</dbReference>
<accession>A0ABQ1K762</accession>
<name>A0ABQ1K762_9GAMM</name>
<dbReference type="InterPro" id="IPR002737">
    <property type="entry name" value="MEMO1_fam"/>
</dbReference>
<dbReference type="Proteomes" id="UP000629025">
    <property type="component" value="Unassembled WGS sequence"/>
</dbReference>
<dbReference type="Pfam" id="PF01875">
    <property type="entry name" value="Memo"/>
    <property type="match status" value="1"/>
</dbReference>
<protein>
    <recommendedName>
        <fullName evidence="2">MEMO1 family protein GCM10011352_15690</fullName>
    </recommendedName>
</protein>
<dbReference type="PANTHER" id="PTHR11060:SF0">
    <property type="entry name" value="PROTEIN MEMO1"/>
    <property type="match status" value="1"/>
</dbReference>
<gene>
    <name evidence="3" type="ORF">GCM10011352_15690</name>
</gene>
<dbReference type="NCBIfam" id="TIGR04336">
    <property type="entry name" value="AmmeMemoSam_B"/>
    <property type="match status" value="1"/>
</dbReference>
<evidence type="ECO:0000256" key="1">
    <source>
        <dbReference type="ARBA" id="ARBA00006315"/>
    </source>
</evidence>
<comment type="caution">
    <text evidence="3">The sequence shown here is derived from an EMBL/GenBank/DDBJ whole genome shotgun (WGS) entry which is preliminary data.</text>
</comment>
<evidence type="ECO:0000313" key="3">
    <source>
        <dbReference type="EMBL" id="GGB90519.1"/>
    </source>
</evidence>
<dbReference type="Gene3D" id="3.40.830.10">
    <property type="entry name" value="LigB-like"/>
    <property type="match status" value="1"/>
</dbReference>
<dbReference type="PANTHER" id="PTHR11060">
    <property type="entry name" value="PROTEIN MEMO1"/>
    <property type="match status" value="1"/>
</dbReference>
<keyword evidence="4" id="KW-1185">Reference proteome</keyword>
<proteinExistence type="inferred from homology"/>
<dbReference type="RefSeq" id="WP_188747062.1">
    <property type="nucleotide sequence ID" value="NZ_BMIJ01000003.1"/>
</dbReference>
<comment type="similarity">
    <text evidence="1 2">Belongs to the MEMO1 family.</text>
</comment>
<evidence type="ECO:0000256" key="2">
    <source>
        <dbReference type="HAMAP-Rule" id="MF_00055"/>
    </source>
</evidence>
<evidence type="ECO:0000313" key="4">
    <source>
        <dbReference type="Proteomes" id="UP000629025"/>
    </source>
</evidence>
<reference evidence="4" key="1">
    <citation type="journal article" date="2019" name="Int. J. Syst. Evol. Microbiol.">
        <title>The Global Catalogue of Microorganisms (GCM) 10K type strain sequencing project: providing services to taxonomists for standard genome sequencing and annotation.</title>
        <authorList>
            <consortium name="The Broad Institute Genomics Platform"/>
            <consortium name="The Broad Institute Genome Sequencing Center for Infectious Disease"/>
            <person name="Wu L."/>
            <person name="Ma J."/>
        </authorList>
    </citation>
    <scope>NUCLEOTIDE SEQUENCE [LARGE SCALE GENOMIC DNA]</scope>
    <source>
        <strain evidence="4">CGMCC 1.15341</strain>
    </source>
</reference>
<dbReference type="EMBL" id="BMIJ01000003">
    <property type="protein sequence ID" value="GGB90519.1"/>
    <property type="molecule type" value="Genomic_DNA"/>
</dbReference>
<sequence>MGRIRNPAVAGLFYPGQAEVLRRMVLQLLADNPVPGEVPVNARALIVPHAGLVYSGPVAARAFNLLKASAANGHRWRRVLMLGPNHRVPLHGIAAPDAEMFATPIGSVSIDTKALAELERQFDIQVRPDVHQHEHCLEVQLPFLQELLPGAKLIPLVVGQVSADAVADIVDWAWQQPDILVLVSSDLSHYHSYSEAQVIDAETDQELCMLQSDIRPNQACGAYALNGLMLAAKRRGLKIERLDLRNSGDTAGGQDQVVGYGSYVLY</sequence>
<dbReference type="HAMAP" id="MF_00055">
    <property type="entry name" value="MEMO1"/>
    <property type="match status" value="1"/>
</dbReference>